<proteinExistence type="predicted"/>
<organism evidence="1 2">
    <name type="scientific">Colwellia asteriadis</name>
    <dbReference type="NCBI Taxonomy" id="517723"/>
    <lineage>
        <taxon>Bacteria</taxon>
        <taxon>Pseudomonadati</taxon>
        <taxon>Pseudomonadota</taxon>
        <taxon>Gammaproteobacteria</taxon>
        <taxon>Alteromonadales</taxon>
        <taxon>Colwelliaceae</taxon>
        <taxon>Colwellia</taxon>
    </lineage>
</organism>
<comment type="caution">
    <text evidence="1">The sequence shown here is derived from an EMBL/GenBank/DDBJ whole genome shotgun (WGS) entry which is preliminary data.</text>
</comment>
<accession>A0ABN1L7D5</accession>
<protein>
    <submittedName>
        <fullName evidence="1">Uncharacterized protein</fullName>
    </submittedName>
</protein>
<evidence type="ECO:0000313" key="1">
    <source>
        <dbReference type="EMBL" id="GAA0817890.1"/>
    </source>
</evidence>
<gene>
    <name evidence="1" type="ORF">GCM10009111_19890</name>
</gene>
<dbReference type="RefSeq" id="WP_343817311.1">
    <property type="nucleotide sequence ID" value="NZ_BAAAFA010000006.1"/>
</dbReference>
<keyword evidence="2" id="KW-1185">Reference proteome</keyword>
<reference evidence="1 2" key="1">
    <citation type="journal article" date="2019" name="Int. J. Syst. Evol. Microbiol.">
        <title>The Global Catalogue of Microorganisms (GCM) 10K type strain sequencing project: providing services to taxonomists for standard genome sequencing and annotation.</title>
        <authorList>
            <consortium name="The Broad Institute Genomics Platform"/>
            <consortium name="The Broad Institute Genome Sequencing Center for Infectious Disease"/>
            <person name="Wu L."/>
            <person name="Ma J."/>
        </authorList>
    </citation>
    <scope>NUCLEOTIDE SEQUENCE [LARGE SCALE GENOMIC DNA]</scope>
    <source>
        <strain evidence="1 2">JCM 15608</strain>
    </source>
</reference>
<evidence type="ECO:0000313" key="2">
    <source>
        <dbReference type="Proteomes" id="UP001500021"/>
    </source>
</evidence>
<dbReference type="Proteomes" id="UP001500021">
    <property type="component" value="Unassembled WGS sequence"/>
</dbReference>
<dbReference type="EMBL" id="BAAAFA010000006">
    <property type="protein sequence ID" value="GAA0817890.1"/>
    <property type="molecule type" value="Genomic_DNA"/>
</dbReference>
<sequence>MNIKTITLFITLFITSGFSTLCAKEVPIILIEMEVYSLSNSQQKTTVEKNMPQALQAAKLESKPVLMIELGEDATIEMGTQTADGLDEDMFRVQITTDIHDNNYDIDIELTNKGAERITSLVLSLNETFVISTSINNITKLVKITSTQYETLAQAEAARSGK</sequence>
<name>A0ABN1L7D5_9GAMM</name>